<evidence type="ECO:0000256" key="2">
    <source>
        <dbReference type="PROSITE-ProRule" id="PRU00335"/>
    </source>
</evidence>
<dbReference type="OrthoDB" id="4802216at2"/>
<dbReference type="InterPro" id="IPR050624">
    <property type="entry name" value="HTH-type_Tx_Regulator"/>
</dbReference>
<organism evidence="4 5">
    <name type="scientific">Mycolicibacterium moriokaense</name>
    <dbReference type="NCBI Taxonomy" id="39691"/>
    <lineage>
        <taxon>Bacteria</taxon>
        <taxon>Bacillati</taxon>
        <taxon>Actinomycetota</taxon>
        <taxon>Actinomycetes</taxon>
        <taxon>Mycobacteriales</taxon>
        <taxon>Mycobacteriaceae</taxon>
        <taxon>Mycolicibacterium</taxon>
    </lineage>
</organism>
<comment type="caution">
    <text evidence="4">The sequence shown here is derived from an EMBL/GenBank/DDBJ whole genome shotgun (WGS) entry which is preliminary data.</text>
</comment>
<dbReference type="EMBL" id="QJJU01000054">
    <property type="protein sequence ID" value="PXW96092.1"/>
    <property type="molecule type" value="Genomic_DNA"/>
</dbReference>
<dbReference type="PANTHER" id="PTHR43479:SF11">
    <property type="entry name" value="ACREF_ENVCD OPERON REPRESSOR-RELATED"/>
    <property type="match status" value="1"/>
</dbReference>
<accession>A0A318H317</accession>
<dbReference type="Gene3D" id="1.10.357.10">
    <property type="entry name" value="Tetracycline Repressor, domain 2"/>
    <property type="match status" value="1"/>
</dbReference>
<name>A0A318H317_9MYCO</name>
<dbReference type="PANTHER" id="PTHR43479">
    <property type="entry name" value="ACREF/ENVCD OPERON REPRESSOR-RELATED"/>
    <property type="match status" value="1"/>
</dbReference>
<reference evidence="5" key="1">
    <citation type="submission" date="2018-05" db="EMBL/GenBank/DDBJ databases">
        <authorList>
            <person name="Deangelis K."/>
            <person name="Huntemann M."/>
            <person name="Clum A."/>
            <person name="Pillay M."/>
            <person name="Palaniappan K."/>
            <person name="Varghese N."/>
            <person name="Mikhailova N."/>
            <person name="Stamatis D."/>
            <person name="Reddy T."/>
            <person name="Daum C."/>
            <person name="Shapiro N."/>
            <person name="Ivanova N."/>
            <person name="Kyrpides N."/>
            <person name="Woyke T."/>
        </authorList>
    </citation>
    <scope>NUCLEOTIDE SEQUENCE [LARGE SCALE GENOMIC DNA]</scope>
    <source>
        <strain evidence="5">GAS496</strain>
    </source>
</reference>
<sequence>MQDVVAATRSYGGVTAEERRARRRAALIDAGLNLFAESGATGVSMRAVCARARLNDRYFYEHFTDSDAILEAAAQDITAQGLQTVIAATVEAGSDVRAQVHAAAHAALDFLIDDPRRGQLLLGSHTTEVLQRARLASTRAIANAMSAMAQETLGSAAPPPLDSDLAAFTLVSGTMELVAAWLRGDYDIGRQHLADLVAAMLLVATDISTVLPKP</sequence>
<evidence type="ECO:0000313" key="5">
    <source>
        <dbReference type="Proteomes" id="UP000247781"/>
    </source>
</evidence>
<dbReference type="AlphaFoldDB" id="A0A318H317"/>
<dbReference type="SUPFAM" id="SSF46689">
    <property type="entry name" value="Homeodomain-like"/>
    <property type="match status" value="1"/>
</dbReference>
<feature type="DNA-binding region" description="H-T-H motif" evidence="2">
    <location>
        <begin position="44"/>
        <end position="63"/>
    </location>
</feature>
<evidence type="ECO:0000313" key="4">
    <source>
        <dbReference type="EMBL" id="PXW96092.1"/>
    </source>
</evidence>
<dbReference type="InterPro" id="IPR009057">
    <property type="entry name" value="Homeodomain-like_sf"/>
</dbReference>
<keyword evidence="5" id="KW-1185">Reference proteome</keyword>
<protein>
    <submittedName>
        <fullName evidence="4">TetR family transcriptional regulator</fullName>
    </submittedName>
</protein>
<dbReference type="SUPFAM" id="SSF48498">
    <property type="entry name" value="Tetracyclin repressor-like, C-terminal domain"/>
    <property type="match status" value="1"/>
</dbReference>
<dbReference type="InterPro" id="IPR036271">
    <property type="entry name" value="Tet_transcr_reg_TetR-rel_C_sf"/>
</dbReference>
<dbReference type="GO" id="GO:0003677">
    <property type="term" value="F:DNA binding"/>
    <property type="evidence" value="ECO:0007669"/>
    <property type="project" value="UniProtKB-UniRule"/>
</dbReference>
<feature type="domain" description="HTH tetR-type" evidence="3">
    <location>
        <begin position="21"/>
        <end position="81"/>
    </location>
</feature>
<keyword evidence="1 2" id="KW-0238">DNA-binding</keyword>
<dbReference type="Proteomes" id="UP000247781">
    <property type="component" value="Unassembled WGS sequence"/>
</dbReference>
<dbReference type="PROSITE" id="PS50977">
    <property type="entry name" value="HTH_TETR_2"/>
    <property type="match status" value="1"/>
</dbReference>
<dbReference type="Pfam" id="PF00440">
    <property type="entry name" value="TetR_N"/>
    <property type="match status" value="1"/>
</dbReference>
<dbReference type="InterPro" id="IPR001647">
    <property type="entry name" value="HTH_TetR"/>
</dbReference>
<evidence type="ECO:0000256" key="1">
    <source>
        <dbReference type="ARBA" id="ARBA00023125"/>
    </source>
</evidence>
<proteinExistence type="predicted"/>
<gene>
    <name evidence="4" type="ORF">C8E89_15411</name>
</gene>
<reference evidence="4 5" key="2">
    <citation type="submission" date="2018-06" db="EMBL/GenBank/DDBJ databases">
        <title>Sequencing of bacterial isolates from soil warming experiment in Harvard Forest, Massachusetts, USA.</title>
        <authorList>
            <person name="Deangelis K.PhD."/>
        </authorList>
    </citation>
    <scope>NUCLEOTIDE SEQUENCE [LARGE SCALE GENOMIC DNA]</scope>
    <source>
        <strain evidence="4 5">GAS496</strain>
    </source>
</reference>
<evidence type="ECO:0000259" key="3">
    <source>
        <dbReference type="PROSITE" id="PS50977"/>
    </source>
</evidence>